<feature type="transmembrane region" description="Helical" evidence="9">
    <location>
        <begin position="509"/>
        <end position="531"/>
    </location>
</feature>
<keyword evidence="12" id="KW-1185">Reference proteome</keyword>
<feature type="transmembrane region" description="Helical" evidence="9">
    <location>
        <begin position="433"/>
        <end position="453"/>
    </location>
</feature>
<comment type="similarity">
    <text evidence="2">Belongs to the PC-esterase family. CASD1 subfamily.</text>
</comment>
<evidence type="ECO:0000256" key="4">
    <source>
        <dbReference type="ARBA" id="ARBA00022692"/>
    </source>
</evidence>
<protein>
    <recommendedName>
        <fullName evidence="10">Cas1p 10 TM acyl transferase domain-containing protein</fullName>
    </recommendedName>
</protein>
<dbReference type="PANTHER" id="PTHR13533:SF1">
    <property type="entry name" value="N-ACETYLNEURAMINATE 9-O-ACETYLTRANSFERASE"/>
    <property type="match status" value="1"/>
</dbReference>
<comment type="caution">
    <text evidence="11">The sequence shown here is derived from an EMBL/GenBank/DDBJ whole genome shotgun (WGS) entry which is preliminary data.</text>
</comment>
<gene>
    <name evidence="11" type="ORF">EW146_g7941</name>
</gene>
<dbReference type="Pfam" id="PF07779">
    <property type="entry name" value="Cas1_AcylT"/>
    <property type="match status" value="1"/>
</dbReference>
<feature type="compositionally biased region" description="Pro residues" evidence="8">
    <location>
        <begin position="807"/>
        <end position="816"/>
    </location>
</feature>
<dbReference type="InterPro" id="IPR012419">
    <property type="entry name" value="Cas1_AcylTrans_dom"/>
</dbReference>
<accession>A0A4S4LIA6</accession>
<dbReference type="OrthoDB" id="1932925at2759"/>
<feature type="transmembrane region" description="Helical" evidence="9">
    <location>
        <begin position="12"/>
        <end position="30"/>
    </location>
</feature>
<evidence type="ECO:0000313" key="12">
    <source>
        <dbReference type="Proteomes" id="UP000310158"/>
    </source>
</evidence>
<feature type="transmembrane region" description="Helical" evidence="9">
    <location>
        <begin position="326"/>
        <end position="346"/>
    </location>
</feature>
<organism evidence="11 12">
    <name type="scientific">Bondarzewia mesenterica</name>
    <dbReference type="NCBI Taxonomy" id="1095465"/>
    <lineage>
        <taxon>Eukaryota</taxon>
        <taxon>Fungi</taxon>
        <taxon>Dikarya</taxon>
        <taxon>Basidiomycota</taxon>
        <taxon>Agaricomycotina</taxon>
        <taxon>Agaricomycetes</taxon>
        <taxon>Russulales</taxon>
        <taxon>Bondarzewiaceae</taxon>
        <taxon>Bondarzewia</taxon>
    </lineage>
</organism>
<evidence type="ECO:0000313" key="11">
    <source>
        <dbReference type="EMBL" id="THH11752.1"/>
    </source>
</evidence>
<feature type="transmembrane region" description="Helical" evidence="9">
    <location>
        <begin position="367"/>
        <end position="386"/>
    </location>
</feature>
<feature type="transmembrane region" description="Helical" evidence="9">
    <location>
        <begin position="538"/>
        <end position="556"/>
    </location>
</feature>
<dbReference type="GO" id="GO:0005975">
    <property type="term" value="P:carbohydrate metabolic process"/>
    <property type="evidence" value="ECO:0007669"/>
    <property type="project" value="UniProtKB-ARBA"/>
</dbReference>
<keyword evidence="6 9" id="KW-0472">Membrane</keyword>
<feature type="region of interest" description="Disordered" evidence="8">
    <location>
        <begin position="756"/>
        <end position="819"/>
    </location>
</feature>
<keyword evidence="5 9" id="KW-1133">Transmembrane helix</keyword>
<feature type="transmembrane region" description="Helical" evidence="9">
    <location>
        <begin position="483"/>
        <end position="503"/>
    </location>
</feature>
<feature type="transmembrane region" description="Helical" evidence="9">
    <location>
        <begin position="590"/>
        <end position="607"/>
    </location>
</feature>
<evidence type="ECO:0000256" key="1">
    <source>
        <dbReference type="ARBA" id="ARBA00004141"/>
    </source>
</evidence>
<reference evidence="11 12" key="1">
    <citation type="submission" date="2019-02" db="EMBL/GenBank/DDBJ databases">
        <title>Genome sequencing of the rare red list fungi Bondarzewia mesenterica.</title>
        <authorList>
            <person name="Buettner E."/>
            <person name="Kellner H."/>
        </authorList>
    </citation>
    <scope>NUCLEOTIDE SEQUENCE [LARGE SCALE GENOMIC DNA]</scope>
    <source>
        <strain evidence="11 12">DSM 108281</strain>
    </source>
</reference>
<evidence type="ECO:0000256" key="2">
    <source>
        <dbReference type="ARBA" id="ARBA00010666"/>
    </source>
</evidence>
<evidence type="ECO:0000256" key="9">
    <source>
        <dbReference type="SAM" id="Phobius"/>
    </source>
</evidence>
<evidence type="ECO:0000256" key="7">
    <source>
        <dbReference type="ARBA" id="ARBA00023180"/>
    </source>
</evidence>
<comment type="subcellular location">
    <subcellularLocation>
        <location evidence="1">Membrane</location>
        <topology evidence="1">Multi-pass membrane protein</topology>
    </subcellularLocation>
</comment>
<feature type="transmembrane region" description="Helical" evidence="9">
    <location>
        <begin position="619"/>
        <end position="638"/>
    </location>
</feature>
<evidence type="ECO:0000256" key="6">
    <source>
        <dbReference type="ARBA" id="ARBA00023136"/>
    </source>
</evidence>
<feature type="transmembrane region" description="Helical" evidence="9">
    <location>
        <begin position="392"/>
        <end position="412"/>
    </location>
</feature>
<dbReference type="Proteomes" id="UP000310158">
    <property type="component" value="Unassembled WGS sequence"/>
</dbReference>
<dbReference type="GO" id="GO:0016740">
    <property type="term" value="F:transferase activity"/>
    <property type="evidence" value="ECO:0007669"/>
    <property type="project" value="UniProtKB-KW"/>
</dbReference>
<keyword evidence="3" id="KW-0808">Transferase</keyword>
<dbReference type="GO" id="GO:0005794">
    <property type="term" value="C:Golgi apparatus"/>
    <property type="evidence" value="ECO:0007669"/>
    <property type="project" value="UniProtKB-ARBA"/>
</dbReference>
<sequence>MFSLNPSWPHYASITSIFLALILGLIRFIFLDRLDSLHCDALLSNGRWLDHGFKNWQPDGCMVHVYQSKDAETCLGAQHVIFAGDSVTRKLFFQFSNIVDPSLPTAPPDEELKHSDHLFSSKSGIRLSFYWDPFLNSSHLENVLSLRGPIYTPSGAPSSDRPTLLILGSGLWYLRYADTSGGLSAWEAKIESILESISAGRHTIADEIVILPIEDVVAEKLSYERASTMLASDRDAMNSDLYHRIHSSSGKSFSLYPSSKPRLPVSLPMVFNEMLHPSQTEDGLHFSDAVVRMQANLLLNMRCNEVLPKTFPLDKTCCRAYPWPSMLHLLFLTIIILWGPYTWFLACKSEPKRAGSSFIGEEQRPSLIFSGAIAVIFLADRTGFWLKEQKQFDPWTFGFLNLLCLVIGLATVKRGDKDLGFLNREQTDEWKGWMQIAVLIYHYFGASKISGIYNPIRVLVASYLFMTGYGHTTFYIKKADFGFVRVAQIMIRLNLFTLLLAYAMNTDYISYYFAPLVSMWYLIIYGTMVIGSQYNDRTIFLVCKIMVSMALVTWFMKEAWLLQTLFQILEKFFAIHWSAKEWSFRVGLDLWIVYFGMFSALAFMKIREHRLTDHPRWPVVAKVAIGTAGLVMLWFFAFELAQPNKFAYNAWHPYISFLPIVAFVVLRNANPVLRSASSRAFAFIGTCSLETFVIQYHIWLAADTKGILIVIPWTRWRSLNMVITAVMFVCISHHVATATGQITAWICGTSDSKKALPTTAAEGGSQPYSSSRHDRDGLYTGQSPEAVPLTSQGGPSSSALKDREGEPPVPEPPQTPVRPRWVDRLADGSARTSPRFRLWSGDVDWKPGVKTRVAIGLGVMWVLNISWPRSA</sequence>
<feature type="transmembrane region" description="Helical" evidence="9">
    <location>
        <begin position="650"/>
        <end position="669"/>
    </location>
</feature>
<keyword evidence="7" id="KW-0325">Glycoprotein</keyword>
<keyword evidence="4 9" id="KW-0812">Transmembrane</keyword>
<feature type="compositionally biased region" description="Polar residues" evidence="8">
    <location>
        <begin position="789"/>
        <end position="799"/>
    </location>
</feature>
<dbReference type="PANTHER" id="PTHR13533">
    <property type="entry name" value="N-ACETYLNEURAMINATE 9-O-ACETYLTRANSFERASE"/>
    <property type="match status" value="1"/>
</dbReference>
<proteinExistence type="inferred from homology"/>
<dbReference type="EMBL" id="SGPL01000498">
    <property type="protein sequence ID" value="THH11752.1"/>
    <property type="molecule type" value="Genomic_DNA"/>
</dbReference>
<name>A0A4S4LIA6_9AGAM</name>
<dbReference type="GO" id="GO:0016020">
    <property type="term" value="C:membrane"/>
    <property type="evidence" value="ECO:0007669"/>
    <property type="project" value="UniProtKB-SubCell"/>
</dbReference>
<evidence type="ECO:0000259" key="10">
    <source>
        <dbReference type="Pfam" id="PF07779"/>
    </source>
</evidence>
<evidence type="ECO:0000256" key="3">
    <source>
        <dbReference type="ARBA" id="ARBA00022679"/>
    </source>
</evidence>
<feature type="transmembrane region" description="Helical" evidence="9">
    <location>
        <begin position="681"/>
        <end position="702"/>
    </location>
</feature>
<dbReference type="AlphaFoldDB" id="A0A4S4LIA6"/>
<feature type="domain" description="Cas1p 10 TM acyl transferase" evidence="10">
    <location>
        <begin position="312"/>
        <end position="753"/>
    </location>
</feature>
<evidence type="ECO:0000256" key="5">
    <source>
        <dbReference type="ARBA" id="ARBA00022989"/>
    </source>
</evidence>
<evidence type="ECO:0000256" key="8">
    <source>
        <dbReference type="SAM" id="MobiDB-lite"/>
    </source>
</evidence>